<accession>U6GRD7</accession>
<proteinExistence type="predicted"/>
<dbReference type="GeneID" id="25268457"/>
<organism evidence="1 2">
    <name type="scientific">Eimeria acervulina</name>
    <name type="common">Coccidian parasite</name>
    <dbReference type="NCBI Taxonomy" id="5801"/>
    <lineage>
        <taxon>Eukaryota</taxon>
        <taxon>Sar</taxon>
        <taxon>Alveolata</taxon>
        <taxon>Apicomplexa</taxon>
        <taxon>Conoidasida</taxon>
        <taxon>Coccidia</taxon>
        <taxon>Eucoccidiorida</taxon>
        <taxon>Eimeriorina</taxon>
        <taxon>Eimeriidae</taxon>
        <taxon>Eimeria</taxon>
    </lineage>
</organism>
<dbReference type="AlphaFoldDB" id="U6GRD7"/>
<reference evidence="1" key="2">
    <citation type="submission" date="2013-10" db="EMBL/GenBank/DDBJ databases">
        <authorList>
            <person name="Aslett M."/>
        </authorList>
    </citation>
    <scope>NUCLEOTIDE SEQUENCE</scope>
    <source>
        <strain evidence="1">Houghton</strain>
    </source>
</reference>
<keyword evidence="2" id="KW-1185">Reference proteome</keyword>
<gene>
    <name evidence="1" type="ORF">EAH_00003870</name>
</gene>
<evidence type="ECO:0000313" key="1">
    <source>
        <dbReference type="EMBL" id="CDI81154.1"/>
    </source>
</evidence>
<sequence length="95" mass="10948">MADVMEIVNKFLNRDLENQKLKLLAEEAEKKLESQSWSKTFYDHAARCVEKRRYKLLNRSLGDIDQARRSAASINASLVQLGIEVCWVHEPLDAT</sequence>
<protein>
    <submittedName>
        <fullName evidence="1">Uncharacterized protein</fullName>
    </submittedName>
</protein>
<reference evidence="1" key="1">
    <citation type="submission" date="2013-10" db="EMBL/GenBank/DDBJ databases">
        <title>Genomic analysis of the causative agents of coccidiosis in chickens.</title>
        <authorList>
            <person name="Reid A.J."/>
            <person name="Blake D."/>
            <person name="Billington K."/>
            <person name="Browne H."/>
            <person name="Dunn M."/>
            <person name="Hung S."/>
            <person name="Kawahara F."/>
            <person name="Miranda-Saavedra D."/>
            <person name="Mourier T."/>
            <person name="Nagra H."/>
            <person name="Otto T.D."/>
            <person name="Rawlings N."/>
            <person name="Sanchez A."/>
            <person name="Sanders M."/>
            <person name="Subramaniam C."/>
            <person name="Tay Y."/>
            <person name="Dear P."/>
            <person name="Doerig C."/>
            <person name="Gruber A."/>
            <person name="Parkinson J."/>
            <person name="Shirley M."/>
            <person name="Wan K.L."/>
            <person name="Berriman M."/>
            <person name="Tomley F."/>
            <person name="Pain A."/>
        </authorList>
    </citation>
    <scope>NUCLEOTIDE SEQUENCE</scope>
    <source>
        <strain evidence="1">Houghton</strain>
    </source>
</reference>
<dbReference type="Proteomes" id="UP000018050">
    <property type="component" value="Unassembled WGS sequence"/>
</dbReference>
<name>U6GRD7_EIMAC</name>
<evidence type="ECO:0000313" key="2">
    <source>
        <dbReference type="Proteomes" id="UP000018050"/>
    </source>
</evidence>
<dbReference type="OrthoDB" id="10255247at2759"/>
<dbReference type="EMBL" id="HG671520">
    <property type="protein sequence ID" value="CDI81154.1"/>
    <property type="molecule type" value="Genomic_DNA"/>
</dbReference>
<dbReference type="VEuPathDB" id="ToxoDB:EAH_00003870"/>
<dbReference type="RefSeq" id="XP_013249029.1">
    <property type="nucleotide sequence ID" value="XM_013393575.1"/>
</dbReference>